<evidence type="ECO:0000256" key="1">
    <source>
        <dbReference type="SAM" id="MobiDB-lite"/>
    </source>
</evidence>
<proteinExistence type="predicted"/>
<feature type="region of interest" description="Disordered" evidence="1">
    <location>
        <begin position="1"/>
        <end position="40"/>
    </location>
</feature>
<organism evidence="2 3">
    <name type="scientific">Streptomyces coerulescens</name>
    <dbReference type="NCBI Taxonomy" id="29304"/>
    <lineage>
        <taxon>Bacteria</taxon>
        <taxon>Bacillati</taxon>
        <taxon>Actinomycetota</taxon>
        <taxon>Actinomycetes</taxon>
        <taxon>Kitasatosporales</taxon>
        <taxon>Streptomycetaceae</taxon>
        <taxon>Streptomyces</taxon>
    </lineage>
</organism>
<protein>
    <submittedName>
        <fullName evidence="2">Uncharacterized protein</fullName>
    </submittedName>
</protein>
<dbReference type="EMBL" id="JBHSKM010000049">
    <property type="protein sequence ID" value="MFC5220456.1"/>
    <property type="molecule type" value="Genomic_DNA"/>
</dbReference>
<feature type="compositionally biased region" description="Basic and acidic residues" evidence="1">
    <location>
        <begin position="22"/>
        <end position="33"/>
    </location>
</feature>
<accession>A0ABW0CWW9</accession>
<comment type="caution">
    <text evidence="2">The sequence shown here is derived from an EMBL/GenBank/DDBJ whole genome shotgun (WGS) entry which is preliminary data.</text>
</comment>
<keyword evidence="3" id="KW-1185">Reference proteome</keyword>
<sequence>MSSTLECSVIDDKEDAPMGQLKPRETHTDDNHRSASLGLLPVSSANRRANRAKTHRRIAAVPDRAVSATAVTTFLVGSASLISTWGMKAAVLFQATALIAAAYQATNDVRKSVLRKDAAWRERHPFISWLVRRHPLD</sequence>
<dbReference type="Proteomes" id="UP001596263">
    <property type="component" value="Unassembled WGS sequence"/>
</dbReference>
<reference evidence="3" key="1">
    <citation type="journal article" date="2019" name="Int. J. Syst. Evol. Microbiol.">
        <title>The Global Catalogue of Microorganisms (GCM) 10K type strain sequencing project: providing services to taxonomists for standard genome sequencing and annotation.</title>
        <authorList>
            <consortium name="The Broad Institute Genomics Platform"/>
            <consortium name="The Broad Institute Genome Sequencing Center for Infectious Disease"/>
            <person name="Wu L."/>
            <person name="Ma J."/>
        </authorList>
    </citation>
    <scope>NUCLEOTIDE SEQUENCE [LARGE SCALE GENOMIC DNA]</scope>
    <source>
        <strain evidence="3">KCTC 42586</strain>
    </source>
</reference>
<dbReference type="RefSeq" id="WP_380865237.1">
    <property type="nucleotide sequence ID" value="NZ_JBHSKM010000049.1"/>
</dbReference>
<evidence type="ECO:0000313" key="2">
    <source>
        <dbReference type="EMBL" id="MFC5220456.1"/>
    </source>
</evidence>
<evidence type="ECO:0000313" key="3">
    <source>
        <dbReference type="Proteomes" id="UP001596263"/>
    </source>
</evidence>
<name>A0ABW0CWW9_STRCD</name>
<gene>
    <name evidence="2" type="ORF">ACFPQ9_42285</name>
</gene>